<dbReference type="GO" id="GO:0016020">
    <property type="term" value="C:membrane"/>
    <property type="evidence" value="ECO:0007669"/>
    <property type="project" value="TreeGrafter"/>
</dbReference>
<dbReference type="Pfam" id="PF11838">
    <property type="entry name" value="ERAP1_C"/>
    <property type="match status" value="1"/>
</dbReference>
<keyword evidence="3" id="KW-0645">Protease</keyword>
<dbReference type="InterPro" id="IPR050344">
    <property type="entry name" value="Peptidase_M1_aminopeptidases"/>
</dbReference>
<dbReference type="InterPro" id="IPR024571">
    <property type="entry name" value="ERAP1-like_C_dom"/>
</dbReference>
<reference evidence="3" key="1">
    <citation type="submission" date="2016-03" db="EMBL/GenBank/DDBJ databases">
        <title>Gut transcriptome analysis on engorged females of Ornithodoros mimon (Acari: Argasidae) and phylogenetic inferences of soft ticks.</title>
        <authorList>
            <person name="Landulfo G.A."/>
            <person name="Giovanni D."/>
            <person name="Carvalho E."/>
            <person name="Junqueira-de-Azevedo I."/>
            <person name="Patane J."/>
            <person name="Mendoca R."/>
            <person name="Barros-Battesti D."/>
        </authorList>
    </citation>
    <scope>NUCLEOTIDE SEQUENCE</scope>
    <source>
        <strain evidence="3">Females</strain>
        <tissue evidence="3">Gut</tissue>
    </source>
</reference>
<dbReference type="GO" id="GO:0070006">
    <property type="term" value="F:metalloaminopeptidase activity"/>
    <property type="evidence" value="ECO:0007669"/>
    <property type="project" value="TreeGrafter"/>
</dbReference>
<protein>
    <submittedName>
        <fullName evidence="3">Puromycin sensitive aminopeptidase</fullName>
    </submittedName>
</protein>
<feature type="non-terminal residue" evidence="3">
    <location>
        <position position="1"/>
    </location>
</feature>
<organism evidence="3">
    <name type="scientific">Alectorobius mimon</name>
    <dbReference type="NCBI Taxonomy" id="360319"/>
    <lineage>
        <taxon>Eukaryota</taxon>
        <taxon>Metazoa</taxon>
        <taxon>Ecdysozoa</taxon>
        <taxon>Arthropoda</taxon>
        <taxon>Chelicerata</taxon>
        <taxon>Arachnida</taxon>
        <taxon>Acari</taxon>
        <taxon>Parasitiformes</taxon>
        <taxon>Ixodida</taxon>
        <taxon>Ixodoidea</taxon>
        <taxon>Argasidae</taxon>
        <taxon>Ornithodorinae</taxon>
        <taxon>Alectorobius</taxon>
    </lineage>
</organism>
<comment type="similarity">
    <text evidence="1">Belongs to the peptidase M1 family.</text>
</comment>
<dbReference type="GO" id="GO:0043171">
    <property type="term" value="P:peptide catabolic process"/>
    <property type="evidence" value="ECO:0007669"/>
    <property type="project" value="TreeGrafter"/>
</dbReference>
<dbReference type="GO" id="GO:0006508">
    <property type="term" value="P:proteolysis"/>
    <property type="evidence" value="ECO:0007669"/>
    <property type="project" value="TreeGrafter"/>
</dbReference>
<dbReference type="GO" id="GO:0005737">
    <property type="term" value="C:cytoplasm"/>
    <property type="evidence" value="ECO:0007669"/>
    <property type="project" value="TreeGrafter"/>
</dbReference>
<dbReference type="Gene3D" id="1.25.50.20">
    <property type="match status" value="1"/>
</dbReference>
<evidence type="ECO:0000259" key="2">
    <source>
        <dbReference type="Pfam" id="PF11838"/>
    </source>
</evidence>
<dbReference type="EMBL" id="GEIB01000517">
    <property type="protein sequence ID" value="JAR87388.1"/>
    <property type="molecule type" value="Transcribed_RNA"/>
</dbReference>
<dbReference type="GO" id="GO:0042277">
    <property type="term" value="F:peptide binding"/>
    <property type="evidence" value="ECO:0007669"/>
    <property type="project" value="TreeGrafter"/>
</dbReference>
<dbReference type="GO" id="GO:0008270">
    <property type="term" value="F:zinc ion binding"/>
    <property type="evidence" value="ECO:0007669"/>
    <property type="project" value="TreeGrafter"/>
</dbReference>
<keyword evidence="3" id="KW-0378">Hydrolase</keyword>
<evidence type="ECO:0000313" key="3">
    <source>
        <dbReference type="EMBL" id="JAR87388.1"/>
    </source>
</evidence>
<keyword evidence="3" id="KW-0031">Aminopeptidase</keyword>
<feature type="domain" description="ERAP1-like C-terminal" evidence="2">
    <location>
        <begin position="2"/>
        <end position="113"/>
    </location>
</feature>
<proteinExistence type="inferred from homology"/>
<dbReference type="PANTHER" id="PTHR11533:SF174">
    <property type="entry name" value="PUROMYCIN-SENSITIVE AMINOPEPTIDASE-RELATED"/>
    <property type="match status" value="1"/>
</dbReference>
<accession>A0A147B9D5</accession>
<sequence>IVSAMATASHPELIKATLDMAMSDDVRLQDSVMVIVSCTRSREGLDMSWKFLQDNKDVLRARFDGGFLLNGLVKHVTEDFASEEKAFEVEEFFRQNPFPATERTVQRSIENIRLNAKWLQRDLNQIKEYLLRQ</sequence>
<name>A0A147B9D5_9ACAR</name>
<dbReference type="PANTHER" id="PTHR11533">
    <property type="entry name" value="PROTEASE M1 ZINC METALLOPROTEASE"/>
    <property type="match status" value="1"/>
</dbReference>
<evidence type="ECO:0000256" key="1">
    <source>
        <dbReference type="ARBA" id="ARBA00010136"/>
    </source>
</evidence>
<dbReference type="GO" id="GO:0005615">
    <property type="term" value="C:extracellular space"/>
    <property type="evidence" value="ECO:0007669"/>
    <property type="project" value="TreeGrafter"/>
</dbReference>
<dbReference type="AlphaFoldDB" id="A0A147B9D5"/>